<dbReference type="Proteomes" id="UP000601171">
    <property type="component" value="Unassembled WGS sequence"/>
</dbReference>
<evidence type="ECO:0000313" key="3">
    <source>
        <dbReference type="EMBL" id="MBC8587187.1"/>
    </source>
</evidence>
<feature type="domain" description="XdhC Rossmann" evidence="2">
    <location>
        <begin position="106"/>
        <end position="247"/>
    </location>
</feature>
<dbReference type="EMBL" id="JACRTG010000008">
    <property type="protein sequence ID" value="MBC8587187.1"/>
    <property type="molecule type" value="Genomic_DNA"/>
</dbReference>
<dbReference type="InterPro" id="IPR052698">
    <property type="entry name" value="MoCofactor_Util/Proc"/>
</dbReference>
<dbReference type="Pfam" id="PF13478">
    <property type="entry name" value="XdhC_C"/>
    <property type="match status" value="1"/>
</dbReference>
<dbReference type="Gene3D" id="3.40.50.720">
    <property type="entry name" value="NAD(P)-binding Rossmann-like Domain"/>
    <property type="match status" value="1"/>
</dbReference>
<comment type="caution">
    <text evidence="3">The sequence shown here is derived from an EMBL/GenBank/DDBJ whole genome shotgun (WGS) entry which is preliminary data.</text>
</comment>
<organism evidence="3 4">
    <name type="scientific">Paratissierella segnis</name>
    <dbReference type="NCBI Taxonomy" id="2763679"/>
    <lineage>
        <taxon>Bacteria</taxon>
        <taxon>Bacillati</taxon>
        <taxon>Bacillota</taxon>
        <taxon>Tissierellia</taxon>
        <taxon>Tissierellales</taxon>
        <taxon>Tissierellaceae</taxon>
        <taxon>Paratissierella</taxon>
    </lineage>
</organism>
<gene>
    <name evidence="3" type="ORF">H8707_02885</name>
</gene>
<dbReference type="InterPro" id="IPR027051">
    <property type="entry name" value="XdhC_Rossmann_dom"/>
</dbReference>
<reference evidence="3" key="1">
    <citation type="submission" date="2020-08" db="EMBL/GenBank/DDBJ databases">
        <title>Genome public.</title>
        <authorList>
            <person name="Liu C."/>
            <person name="Sun Q."/>
        </authorList>
    </citation>
    <scope>NUCLEOTIDE SEQUENCE</scope>
    <source>
        <strain evidence="3">BX21</strain>
    </source>
</reference>
<accession>A0A926IEB3</accession>
<keyword evidence="4" id="KW-1185">Reference proteome</keyword>
<evidence type="ECO:0000259" key="2">
    <source>
        <dbReference type="Pfam" id="PF13478"/>
    </source>
</evidence>
<evidence type="ECO:0000259" key="1">
    <source>
        <dbReference type="Pfam" id="PF02625"/>
    </source>
</evidence>
<dbReference type="PANTHER" id="PTHR30388">
    <property type="entry name" value="ALDEHYDE OXIDOREDUCTASE MOLYBDENUM COFACTOR ASSEMBLY PROTEIN"/>
    <property type="match status" value="1"/>
</dbReference>
<proteinExistence type="predicted"/>
<protein>
    <submittedName>
        <fullName evidence="3">XdhC family protein</fullName>
    </submittedName>
</protein>
<dbReference type="InterPro" id="IPR003777">
    <property type="entry name" value="XdhC_CoxI"/>
</dbReference>
<feature type="domain" description="XdhC- CoxI" evidence="1">
    <location>
        <begin position="16"/>
        <end position="75"/>
    </location>
</feature>
<dbReference type="Pfam" id="PF02625">
    <property type="entry name" value="XdhC_CoxI"/>
    <property type="match status" value="1"/>
</dbReference>
<name>A0A926IEB3_9FIRM</name>
<dbReference type="PANTHER" id="PTHR30388:SF6">
    <property type="entry name" value="XANTHINE DEHYDROGENASE SUBUNIT A-RELATED"/>
    <property type="match status" value="1"/>
</dbReference>
<dbReference type="AlphaFoldDB" id="A0A926IEB3"/>
<sequence length="263" mass="28683">MLDIFILKKTLELAGKGAELALVTITKSNGSTPRVVGTQMTVLKDGSIIGTIGGGAIEKKIIELALEAIEDGEDKSIFLTLADEGMVCGGEIEIFIQVFKPSPEILIVGGGHVSLALYNVASLLNFDIVIFEDREEFISHERFPNAKKLIIGKIDKELKEYKISENTYIVIVTRGHKYDGEALEAVINSRAKYIGVIGSEKKVMNMFSTMKNRGITDYQLSKVYSPIGLNIADNSPEEIAISILAEILSVKNHKSGGHMKALN</sequence>
<evidence type="ECO:0000313" key="4">
    <source>
        <dbReference type="Proteomes" id="UP000601171"/>
    </source>
</evidence>
<dbReference type="RefSeq" id="WP_262428659.1">
    <property type="nucleotide sequence ID" value="NZ_JACRTG010000008.1"/>
</dbReference>